<dbReference type="SMART" id="SM00020">
    <property type="entry name" value="Tryp_SPc"/>
    <property type="match status" value="1"/>
</dbReference>
<evidence type="ECO:0000256" key="4">
    <source>
        <dbReference type="ARBA" id="ARBA00023157"/>
    </source>
</evidence>
<dbReference type="EMBL" id="JAROKS010000025">
    <property type="protein sequence ID" value="KAK1786128.1"/>
    <property type="molecule type" value="Genomic_DNA"/>
</dbReference>
<dbReference type="PROSITE" id="PS50240">
    <property type="entry name" value="TRYPSIN_DOM"/>
    <property type="match status" value="1"/>
</dbReference>
<protein>
    <recommendedName>
        <fullName evidence="5">Peptidase S1 domain-containing protein</fullName>
    </recommendedName>
</protein>
<dbReference type="SUPFAM" id="SSF50494">
    <property type="entry name" value="Trypsin-like serine proteases"/>
    <property type="match status" value="1"/>
</dbReference>
<dbReference type="InterPro" id="IPR001254">
    <property type="entry name" value="Trypsin_dom"/>
</dbReference>
<dbReference type="Proteomes" id="UP001239994">
    <property type="component" value="Unassembled WGS sequence"/>
</dbReference>
<accession>A0AAD8YUA2</accession>
<keyword evidence="1" id="KW-0645">Protease</keyword>
<dbReference type="CDD" id="cd00190">
    <property type="entry name" value="Tryp_SPc"/>
    <property type="match status" value="1"/>
</dbReference>
<feature type="domain" description="Peptidase S1" evidence="5">
    <location>
        <begin position="40"/>
        <end position="201"/>
    </location>
</feature>
<reference evidence="6" key="1">
    <citation type="submission" date="2023-03" db="EMBL/GenBank/DDBJ databases">
        <title>Electrophorus voltai genome.</title>
        <authorList>
            <person name="Bian C."/>
        </authorList>
    </citation>
    <scope>NUCLEOTIDE SEQUENCE</scope>
    <source>
        <strain evidence="6">CB-2022</strain>
        <tissue evidence="6">Muscle</tissue>
    </source>
</reference>
<dbReference type="AlphaFoldDB" id="A0AAD8YUA2"/>
<keyword evidence="4" id="KW-1015">Disulfide bond</keyword>
<evidence type="ECO:0000256" key="3">
    <source>
        <dbReference type="ARBA" id="ARBA00022825"/>
    </source>
</evidence>
<dbReference type="PANTHER" id="PTHR24252:SF7">
    <property type="entry name" value="HYALIN"/>
    <property type="match status" value="1"/>
</dbReference>
<proteinExistence type="predicted"/>
<evidence type="ECO:0000313" key="7">
    <source>
        <dbReference type="Proteomes" id="UP001239994"/>
    </source>
</evidence>
<dbReference type="Gene3D" id="2.40.10.10">
    <property type="entry name" value="Trypsin-like serine proteases"/>
    <property type="match status" value="1"/>
</dbReference>
<evidence type="ECO:0000256" key="2">
    <source>
        <dbReference type="ARBA" id="ARBA00022801"/>
    </source>
</evidence>
<dbReference type="InterPro" id="IPR009003">
    <property type="entry name" value="Peptidase_S1_PA"/>
</dbReference>
<dbReference type="FunFam" id="2.40.10.10:FF:000068">
    <property type="entry name" value="transmembrane protease serine 2"/>
    <property type="match status" value="1"/>
</dbReference>
<dbReference type="InterPro" id="IPR001314">
    <property type="entry name" value="Peptidase_S1A"/>
</dbReference>
<sequence>MGAGMLSGNVFVSGPHLGLFASGFVSGNPSQPFPAQQKRIVGGRTAPEGLFPWQVLLSVKDVSRVPVGRWFGSGALLSPTWVLTAAHVLSSPRRDPSIVPVAPEHVRATVGLTNVRNSLPSTSRQAEHLILHPHFDPRNYDNDIALVRLQQEVVLGDLVRPVCLPAPPLPAQAHAPTPGALGVVAGWGISAADPLGQRTDL</sequence>
<keyword evidence="7" id="KW-1185">Reference proteome</keyword>
<organism evidence="6 7">
    <name type="scientific">Electrophorus voltai</name>
    <dbReference type="NCBI Taxonomy" id="2609070"/>
    <lineage>
        <taxon>Eukaryota</taxon>
        <taxon>Metazoa</taxon>
        <taxon>Chordata</taxon>
        <taxon>Craniata</taxon>
        <taxon>Vertebrata</taxon>
        <taxon>Euteleostomi</taxon>
        <taxon>Actinopterygii</taxon>
        <taxon>Neopterygii</taxon>
        <taxon>Teleostei</taxon>
        <taxon>Ostariophysi</taxon>
        <taxon>Gymnotiformes</taxon>
        <taxon>Gymnotoidei</taxon>
        <taxon>Gymnotidae</taxon>
        <taxon>Electrophorus</taxon>
    </lineage>
</organism>
<dbReference type="InterPro" id="IPR043504">
    <property type="entry name" value="Peptidase_S1_PA_chymotrypsin"/>
</dbReference>
<gene>
    <name evidence="6" type="ORF">P4O66_017858</name>
</gene>
<keyword evidence="3" id="KW-0720">Serine protease</keyword>
<dbReference type="PANTHER" id="PTHR24252">
    <property type="entry name" value="ACROSIN-RELATED"/>
    <property type="match status" value="1"/>
</dbReference>
<name>A0AAD8YUA2_9TELE</name>
<dbReference type="Pfam" id="PF00089">
    <property type="entry name" value="Trypsin"/>
    <property type="match status" value="1"/>
</dbReference>
<dbReference type="GO" id="GO:0004252">
    <property type="term" value="F:serine-type endopeptidase activity"/>
    <property type="evidence" value="ECO:0007669"/>
    <property type="project" value="InterPro"/>
</dbReference>
<evidence type="ECO:0000259" key="5">
    <source>
        <dbReference type="PROSITE" id="PS50240"/>
    </source>
</evidence>
<keyword evidence="2" id="KW-0378">Hydrolase</keyword>
<evidence type="ECO:0000256" key="1">
    <source>
        <dbReference type="ARBA" id="ARBA00022670"/>
    </source>
</evidence>
<dbReference type="PRINTS" id="PR00722">
    <property type="entry name" value="CHYMOTRYPSIN"/>
</dbReference>
<comment type="caution">
    <text evidence="6">The sequence shown here is derived from an EMBL/GenBank/DDBJ whole genome shotgun (WGS) entry which is preliminary data.</text>
</comment>
<dbReference type="GO" id="GO:0006508">
    <property type="term" value="P:proteolysis"/>
    <property type="evidence" value="ECO:0007669"/>
    <property type="project" value="UniProtKB-KW"/>
</dbReference>
<evidence type="ECO:0000313" key="6">
    <source>
        <dbReference type="EMBL" id="KAK1786128.1"/>
    </source>
</evidence>